<accession>A0AAF3EKV0</accession>
<dbReference type="PROSITE" id="PS51682">
    <property type="entry name" value="SAM_OMT_I"/>
    <property type="match status" value="1"/>
</dbReference>
<dbReference type="PANTHER" id="PTHR10509">
    <property type="entry name" value="O-METHYLTRANSFERASE-RELATED"/>
    <property type="match status" value="1"/>
</dbReference>
<dbReference type="WBParaSite" id="MBELARI_LOCUS14651">
    <property type="protein sequence ID" value="MBELARI_LOCUS14651"/>
    <property type="gene ID" value="MBELARI_LOCUS14651"/>
</dbReference>
<name>A0AAF3EKV0_9BILA</name>
<evidence type="ECO:0000313" key="6">
    <source>
        <dbReference type="WBParaSite" id="MBELARI_LOCUS14651"/>
    </source>
</evidence>
<comment type="similarity">
    <text evidence="4">Belongs to the class I-like SAM-binding methyltransferase superfamily. Cation-dependent O-methyltransferase family.</text>
</comment>
<keyword evidence="3" id="KW-0949">S-adenosyl-L-methionine</keyword>
<dbReference type="GO" id="GO:0008171">
    <property type="term" value="F:O-methyltransferase activity"/>
    <property type="evidence" value="ECO:0007669"/>
    <property type="project" value="InterPro"/>
</dbReference>
<dbReference type="AlphaFoldDB" id="A0AAF3EKV0"/>
<dbReference type="CDD" id="cd02440">
    <property type="entry name" value="AdoMet_MTases"/>
    <property type="match status" value="1"/>
</dbReference>
<keyword evidence="2" id="KW-0808">Transferase</keyword>
<evidence type="ECO:0000313" key="5">
    <source>
        <dbReference type="Proteomes" id="UP000887575"/>
    </source>
</evidence>
<evidence type="ECO:0000256" key="3">
    <source>
        <dbReference type="ARBA" id="ARBA00022691"/>
    </source>
</evidence>
<dbReference type="GO" id="GO:0008757">
    <property type="term" value="F:S-adenosylmethionine-dependent methyltransferase activity"/>
    <property type="evidence" value="ECO:0007669"/>
    <property type="project" value="TreeGrafter"/>
</dbReference>
<dbReference type="Pfam" id="PF01596">
    <property type="entry name" value="Methyltransf_3"/>
    <property type="match status" value="1"/>
</dbReference>
<keyword evidence="5" id="KW-1185">Reference proteome</keyword>
<evidence type="ECO:0000313" key="7">
    <source>
        <dbReference type="WBParaSite" id="MBELARI_LOCUS6970"/>
    </source>
</evidence>
<evidence type="ECO:0000256" key="4">
    <source>
        <dbReference type="ARBA" id="ARBA00023453"/>
    </source>
</evidence>
<dbReference type="Proteomes" id="UP000887575">
    <property type="component" value="Unassembled WGS sequence"/>
</dbReference>
<evidence type="ECO:0000256" key="2">
    <source>
        <dbReference type="ARBA" id="ARBA00022679"/>
    </source>
</evidence>
<dbReference type="SUPFAM" id="SSF53335">
    <property type="entry name" value="S-adenosyl-L-methionine-dependent methyltransferases"/>
    <property type="match status" value="1"/>
</dbReference>
<dbReference type="InterPro" id="IPR050362">
    <property type="entry name" value="Cation-dep_OMT"/>
</dbReference>
<dbReference type="InterPro" id="IPR029063">
    <property type="entry name" value="SAM-dependent_MTases_sf"/>
</dbReference>
<organism evidence="5 6">
    <name type="scientific">Mesorhabditis belari</name>
    <dbReference type="NCBI Taxonomy" id="2138241"/>
    <lineage>
        <taxon>Eukaryota</taxon>
        <taxon>Metazoa</taxon>
        <taxon>Ecdysozoa</taxon>
        <taxon>Nematoda</taxon>
        <taxon>Chromadorea</taxon>
        <taxon>Rhabditida</taxon>
        <taxon>Rhabditina</taxon>
        <taxon>Rhabditomorpha</taxon>
        <taxon>Rhabditoidea</taxon>
        <taxon>Rhabditidae</taxon>
        <taxon>Mesorhabditinae</taxon>
        <taxon>Mesorhabditis</taxon>
    </lineage>
</organism>
<dbReference type="PANTHER" id="PTHR10509:SF93">
    <property type="entry name" value="CATECHOL O-METHYLTRANSFERASE DOMAIN-CONTAINING PROTEIN 1"/>
    <property type="match status" value="1"/>
</dbReference>
<evidence type="ECO:0000256" key="1">
    <source>
        <dbReference type="ARBA" id="ARBA00022603"/>
    </source>
</evidence>
<proteinExistence type="inferred from homology"/>
<dbReference type="Gene3D" id="3.40.50.150">
    <property type="entry name" value="Vaccinia Virus protein VP39"/>
    <property type="match status" value="1"/>
</dbReference>
<protein>
    <submittedName>
        <fullName evidence="6 7">O-methyltransferase</fullName>
    </submittedName>
</protein>
<keyword evidence="1" id="KW-0489">Methyltransferase</keyword>
<reference evidence="6 7" key="1">
    <citation type="submission" date="2024-02" db="UniProtKB">
        <authorList>
            <consortium name="WormBaseParasite"/>
        </authorList>
    </citation>
    <scope>IDENTIFICATION</scope>
</reference>
<dbReference type="GO" id="GO:0032259">
    <property type="term" value="P:methylation"/>
    <property type="evidence" value="ECO:0007669"/>
    <property type="project" value="UniProtKB-KW"/>
</dbReference>
<dbReference type="WBParaSite" id="MBELARI_LOCUS6970">
    <property type="protein sequence ID" value="MBELARI_LOCUS6970"/>
    <property type="gene ID" value="MBELARI_LOCUS6970"/>
</dbReference>
<sequence>MSTVSKSYAEHSDPVIDYCTKLTVKLDPLQQKLQDATIANHKMFVMLGAPEILTIGQHFLKLIHGKNCLDVGTFTGASALAWALAVPNDGKVISMDVDHSALDQIGRSIINECPKSAQKIDFRLGSAMDTLNSLIDEGKCGEFDFAFIDADRANKTLYYEKCMQLLRPGGVILVDNALAGGDAVHAIGDAVITDACNRHISADERSHSFLINTGDGLHVAFKA</sequence>
<dbReference type="InterPro" id="IPR002935">
    <property type="entry name" value="SAM_O-MeTrfase"/>
</dbReference>